<keyword evidence="2" id="KW-0813">Transport</keyword>
<evidence type="ECO:0000256" key="3">
    <source>
        <dbReference type="ARBA" id="ARBA00022475"/>
    </source>
</evidence>
<name>A0A9E6Y1J1_9ACTN</name>
<dbReference type="PRINTS" id="PR01036">
    <property type="entry name" value="TCRTETB"/>
</dbReference>
<keyword evidence="5 7" id="KW-1133">Transmembrane helix</keyword>
<comment type="subcellular location">
    <subcellularLocation>
        <location evidence="1">Cell membrane</location>
        <topology evidence="1">Multi-pass membrane protein</topology>
    </subcellularLocation>
</comment>
<evidence type="ECO:0000259" key="8">
    <source>
        <dbReference type="PROSITE" id="PS50850"/>
    </source>
</evidence>
<reference evidence="9" key="1">
    <citation type="journal article" date="2022" name="Int. J. Syst. Evol. Microbiol.">
        <title>Pseudomonas aegrilactucae sp. nov. and Pseudomonas morbosilactucae sp. nov., pathogens causing bacterial rot of lettuce in Japan.</title>
        <authorList>
            <person name="Sawada H."/>
            <person name="Fujikawa T."/>
            <person name="Satou M."/>
        </authorList>
    </citation>
    <scope>NUCLEOTIDE SEQUENCE</scope>
    <source>
        <strain evidence="9">0166_1</strain>
    </source>
</reference>
<feature type="transmembrane region" description="Helical" evidence="7">
    <location>
        <begin position="279"/>
        <end position="302"/>
    </location>
</feature>
<evidence type="ECO:0000256" key="2">
    <source>
        <dbReference type="ARBA" id="ARBA00022448"/>
    </source>
</evidence>
<dbReference type="EMBL" id="CP087164">
    <property type="protein sequence ID" value="UGS38374.1"/>
    <property type="molecule type" value="Genomic_DNA"/>
</dbReference>
<evidence type="ECO:0000313" key="10">
    <source>
        <dbReference type="Proteomes" id="UP001162834"/>
    </source>
</evidence>
<evidence type="ECO:0000313" key="9">
    <source>
        <dbReference type="EMBL" id="UGS38374.1"/>
    </source>
</evidence>
<proteinExistence type="predicted"/>
<gene>
    <name evidence="9" type="primary">efpA_3</name>
    <name evidence="9" type="ORF">DSM104329_04798</name>
</gene>
<feature type="transmembrane region" description="Helical" evidence="7">
    <location>
        <begin position="55"/>
        <end position="75"/>
    </location>
</feature>
<dbReference type="NCBIfam" id="TIGR00711">
    <property type="entry name" value="efflux_EmrB"/>
    <property type="match status" value="1"/>
</dbReference>
<keyword evidence="10" id="KW-1185">Reference proteome</keyword>
<dbReference type="PANTHER" id="PTHR42718">
    <property type="entry name" value="MAJOR FACILITATOR SUPERFAMILY MULTIDRUG TRANSPORTER MFSC"/>
    <property type="match status" value="1"/>
</dbReference>
<dbReference type="Pfam" id="PF07690">
    <property type="entry name" value="MFS_1"/>
    <property type="match status" value="1"/>
</dbReference>
<dbReference type="InterPro" id="IPR036259">
    <property type="entry name" value="MFS_trans_sf"/>
</dbReference>
<dbReference type="RefSeq" id="WP_259312396.1">
    <property type="nucleotide sequence ID" value="NZ_CP087164.1"/>
</dbReference>
<feature type="transmembrane region" description="Helical" evidence="7">
    <location>
        <begin position="372"/>
        <end position="393"/>
    </location>
</feature>
<feature type="transmembrane region" description="Helical" evidence="7">
    <location>
        <begin position="174"/>
        <end position="196"/>
    </location>
</feature>
<dbReference type="Gene3D" id="1.20.1720.10">
    <property type="entry name" value="Multidrug resistance protein D"/>
    <property type="match status" value="1"/>
</dbReference>
<dbReference type="Gene3D" id="1.20.1250.20">
    <property type="entry name" value="MFS general substrate transporter like domains"/>
    <property type="match status" value="1"/>
</dbReference>
<accession>A0A9E6Y1J1</accession>
<evidence type="ECO:0000256" key="4">
    <source>
        <dbReference type="ARBA" id="ARBA00022692"/>
    </source>
</evidence>
<keyword evidence="4 7" id="KW-0812">Transmembrane</keyword>
<dbReference type="KEGG" id="sbae:DSM104329_04798"/>
<feature type="transmembrane region" description="Helical" evidence="7">
    <location>
        <begin position="343"/>
        <end position="360"/>
    </location>
</feature>
<dbReference type="GO" id="GO:0022857">
    <property type="term" value="F:transmembrane transporter activity"/>
    <property type="evidence" value="ECO:0007669"/>
    <property type="project" value="InterPro"/>
</dbReference>
<feature type="transmembrane region" description="Helical" evidence="7">
    <location>
        <begin position="20"/>
        <end position="43"/>
    </location>
</feature>
<dbReference type="InterPro" id="IPR004638">
    <property type="entry name" value="EmrB-like"/>
</dbReference>
<feature type="transmembrane region" description="Helical" evidence="7">
    <location>
        <begin position="314"/>
        <end position="331"/>
    </location>
</feature>
<feature type="transmembrane region" description="Helical" evidence="7">
    <location>
        <begin position="240"/>
        <end position="258"/>
    </location>
</feature>
<dbReference type="PANTHER" id="PTHR42718:SF46">
    <property type="entry name" value="BLR6921 PROTEIN"/>
    <property type="match status" value="1"/>
</dbReference>
<feature type="transmembrane region" description="Helical" evidence="7">
    <location>
        <begin position="87"/>
        <end position="106"/>
    </location>
</feature>
<evidence type="ECO:0000256" key="5">
    <source>
        <dbReference type="ARBA" id="ARBA00022989"/>
    </source>
</evidence>
<feature type="transmembrane region" description="Helical" evidence="7">
    <location>
        <begin position="449"/>
        <end position="473"/>
    </location>
</feature>
<dbReference type="Proteomes" id="UP001162834">
    <property type="component" value="Chromosome"/>
</dbReference>
<protein>
    <submittedName>
        <fullName evidence="9">MFS-type transporter EfpA</fullName>
    </submittedName>
</protein>
<evidence type="ECO:0000256" key="6">
    <source>
        <dbReference type="ARBA" id="ARBA00023136"/>
    </source>
</evidence>
<dbReference type="InterPro" id="IPR020846">
    <property type="entry name" value="MFS_dom"/>
</dbReference>
<sequence length="496" mass="51281">MQPVPTNPQTAVDDDRRRWVALVVLCTGMLMIVLDGTVVNVALPRIQADLGFTESGLAWVVNAYMIAFGGLLLVAGRLGDLVSRRGIFLAGLAVFTLASLVCGLSQTDWMLVAARFVQGAGGAMTSAVILGMIVTMFPQPRDQAKAIGVFAFVASAGGSIGLLVGGALTEAISWHWIFFVNLPIGVVTAVLATRLLEHDRGIGLDQGADVPGALLVTGGLMLAVYTIIEPAAKDGWGAGRTLLFGAIALALIAAFVAREATARNPLVPLRIFRSRNVSGANLIQVLSVAGMFGLFFLGALYLQKVLGYEPLQTGVAFLPVTLVMGTLSVRYSERLVMRFGGRSTLIGGLVLIAVALALFTQVPVDGNYFTDVLPTMVLLGAGAGAAFPALMNLAMSGVQPSEAGLASGLVNTTAQVGGALGLAVLATLASTRTETLLHRGDTTAAALTGGYRLAFVVACALVVAAIAVALAVLEPARPQEATVHVAEPEPEPVEAG</sequence>
<keyword evidence="3" id="KW-1003">Cell membrane</keyword>
<keyword evidence="6 7" id="KW-0472">Membrane</keyword>
<organism evidence="9 10">
    <name type="scientific">Capillimicrobium parvum</name>
    <dbReference type="NCBI Taxonomy" id="2884022"/>
    <lineage>
        <taxon>Bacteria</taxon>
        <taxon>Bacillati</taxon>
        <taxon>Actinomycetota</taxon>
        <taxon>Thermoleophilia</taxon>
        <taxon>Solirubrobacterales</taxon>
        <taxon>Capillimicrobiaceae</taxon>
        <taxon>Capillimicrobium</taxon>
    </lineage>
</organism>
<dbReference type="GO" id="GO:0005886">
    <property type="term" value="C:plasma membrane"/>
    <property type="evidence" value="ECO:0007669"/>
    <property type="project" value="UniProtKB-SubCell"/>
</dbReference>
<feature type="domain" description="Major facilitator superfamily (MFS) profile" evidence="8">
    <location>
        <begin position="21"/>
        <end position="477"/>
    </location>
</feature>
<feature type="transmembrane region" description="Helical" evidence="7">
    <location>
        <begin position="208"/>
        <end position="228"/>
    </location>
</feature>
<dbReference type="CDD" id="cd17321">
    <property type="entry name" value="MFS_MMR_MDR_like"/>
    <property type="match status" value="1"/>
</dbReference>
<dbReference type="AlphaFoldDB" id="A0A9E6Y1J1"/>
<dbReference type="InterPro" id="IPR011701">
    <property type="entry name" value="MFS"/>
</dbReference>
<feature type="transmembrane region" description="Helical" evidence="7">
    <location>
        <begin position="112"/>
        <end position="134"/>
    </location>
</feature>
<feature type="transmembrane region" description="Helical" evidence="7">
    <location>
        <begin position="146"/>
        <end position="168"/>
    </location>
</feature>
<dbReference type="SUPFAM" id="SSF103473">
    <property type="entry name" value="MFS general substrate transporter"/>
    <property type="match status" value="1"/>
</dbReference>
<feature type="transmembrane region" description="Helical" evidence="7">
    <location>
        <begin position="405"/>
        <end position="429"/>
    </location>
</feature>
<dbReference type="PROSITE" id="PS50850">
    <property type="entry name" value="MFS"/>
    <property type="match status" value="1"/>
</dbReference>
<evidence type="ECO:0000256" key="7">
    <source>
        <dbReference type="SAM" id="Phobius"/>
    </source>
</evidence>
<evidence type="ECO:0000256" key="1">
    <source>
        <dbReference type="ARBA" id="ARBA00004651"/>
    </source>
</evidence>